<reference evidence="1" key="3">
    <citation type="journal article" date="2013" name="Nucleic Acids Res.">
        <title>The genome of Anopheles darlingi, the main neotropical malaria vector.</title>
        <authorList>
            <person name="Marinotti O."/>
            <person name="Cerqueira G.C."/>
            <person name="de Almeida L.G."/>
            <person name="Ferro M.I."/>
            <person name="Loreto E.L."/>
            <person name="Zaha A."/>
            <person name="Teixeira S.M."/>
            <person name="Wespiser A.R."/>
            <person name="Almeida E Silva A."/>
            <person name="Schlindwein A.D."/>
            <person name="Pacheco A.C."/>
            <person name="Silva A.L."/>
            <person name="Graveley B.R."/>
            <person name="Walenz B.P."/>
            <person name="Lima Bde A."/>
            <person name="Ribeiro C.A."/>
            <person name="Nunes-Silva C.G."/>
            <person name="de Carvalho C.R."/>
            <person name="Soares C.M."/>
            <person name="de Menezes C.B."/>
            <person name="Matiolli C."/>
            <person name="Caffrey D."/>
            <person name="Araujo D.A."/>
            <person name="de Oliveira D.M."/>
            <person name="Golenbock D."/>
            <person name="Grisard E.C."/>
            <person name="Fantinatti-Garboggini F."/>
            <person name="de Carvalho F.M."/>
            <person name="Barcellos F.G."/>
            <person name="Prosdocimi F."/>
            <person name="May G."/>
            <person name="Azevedo Junior G.M."/>
            <person name="Guimaraes G.M."/>
            <person name="Goldman G.H."/>
            <person name="Padilha I.Q."/>
            <person name="Batista Jda S."/>
            <person name="Ferro J.A."/>
            <person name="Ribeiro J.M."/>
            <person name="Fietto J.L."/>
            <person name="Dabbas K.M."/>
            <person name="Cerdeira L."/>
            <person name="Agnez-Lima L.F."/>
            <person name="Brocchi M."/>
            <person name="de Carvalho M.O."/>
            <person name="Teixeira Mde M."/>
            <person name="Diniz Maia Mde M."/>
            <person name="Goldman M.H."/>
            <person name="Cruz Schneider M.P."/>
            <person name="Felipe M.S."/>
            <person name="Hungria M."/>
            <person name="Nicolas M.F."/>
            <person name="Pereira M."/>
            <person name="Montes M.A."/>
            <person name="Cantao M.E."/>
            <person name="Vincentz M."/>
            <person name="Rafael M.S."/>
            <person name="Silverman N."/>
            <person name="Stoco P.H."/>
            <person name="Souza R.C."/>
            <person name="Vicentini R."/>
            <person name="Gazzinelli R.T."/>
            <person name="Neves Rde O."/>
            <person name="Silva R."/>
            <person name="Astolfi-Filho S."/>
            <person name="Maciel T.E."/>
            <person name="Urmenyi T.P."/>
            <person name="Tadei W.P."/>
            <person name="Camargo E.P."/>
            <person name="de Vasconcelos A.T."/>
        </authorList>
    </citation>
    <scope>NUCLEOTIDE SEQUENCE</scope>
</reference>
<evidence type="ECO:0000313" key="1">
    <source>
        <dbReference type="EMBL" id="ETN67753.1"/>
    </source>
</evidence>
<reference evidence="1" key="1">
    <citation type="journal article" date="2010" name="BMC Genomics">
        <title>Combination of measures distinguishes pre-miRNAs from other stem-loops in the genome of the newly sequenced Anopheles darlingi.</title>
        <authorList>
            <person name="Mendes N.D."/>
            <person name="Freitas A.T."/>
            <person name="Vasconcelos A.T."/>
            <person name="Sagot M.F."/>
        </authorList>
    </citation>
    <scope>NUCLEOTIDE SEQUENCE</scope>
</reference>
<gene>
    <name evidence="1" type="ORF">AND_000487</name>
</gene>
<name>W5JW48_ANODA</name>
<reference evidence="1" key="2">
    <citation type="submission" date="2010-05" db="EMBL/GenBank/DDBJ databases">
        <authorList>
            <person name="Almeida L.G."/>
            <person name="Nicolas M.F."/>
            <person name="Souza R.C."/>
            <person name="Vasconcelos A.T.R."/>
        </authorList>
    </citation>
    <scope>NUCLEOTIDE SEQUENCE</scope>
</reference>
<sequence>MQERPVPHEADCSNSYSILTDGEAAAEKTEKTSVTSSAILFERVQANCKFVARFLKRMEQHFRGIESSHGPTVVEHSSLNPSLGAAFPAGSASV</sequence>
<comment type="caution">
    <text evidence="1">The sequence shown here is derived from an EMBL/GenBank/DDBJ whole genome shotgun (WGS) entry which is preliminary data.</text>
</comment>
<dbReference type="InParanoid" id="W5JW48"/>
<dbReference type="EMBL" id="ADMH02000120">
    <property type="protein sequence ID" value="ETN67753.1"/>
    <property type="molecule type" value="Genomic_DNA"/>
</dbReference>
<dbReference type="HOGENOM" id="CLU_2387980_0_0_1"/>
<protein>
    <submittedName>
        <fullName evidence="1">Uncharacterized protein</fullName>
    </submittedName>
</protein>
<organism evidence="1">
    <name type="scientific">Anopheles darlingi</name>
    <name type="common">Mosquito</name>
    <dbReference type="NCBI Taxonomy" id="43151"/>
    <lineage>
        <taxon>Eukaryota</taxon>
        <taxon>Metazoa</taxon>
        <taxon>Ecdysozoa</taxon>
        <taxon>Arthropoda</taxon>
        <taxon>Hexapoda</taxon>
        <taxon>Insecta</taxon>
        <taxon>Pterygota</taxon>
        <taxon>Neoptera</taxon>
        <taxon>Endopterygota</taxon>
        <taxon>Diptera</taxon>
        <taxon>Nematocera</taxon>
        <taxon>Culicoidea</taxon>
        <taxon>Culicidae</taxon>
        <taxon>Anophelinae</taxon>
        <taxon>Anopheles</taxon>
    </lineage>
</organism>
<proteinExistence type="predicted"/>
<dbReference type="AlphaFoldDB" id="W5JW48"/>
<accession>W5JW48</accession>